<dbReference type="AlphaFoldDB" id="A0A1N7L676"/>
<dbReference type="InterPro" id="IPR027417">
    <property type="entry name" value="P-loop_NTPase"/>
</dbReference>
<name>A0A1N7L676_9RHOB</name>
<dbReference type="PANTHER" id="PTHR24220:SF659">
    <property type="entry name" value="TRANSPORTER, PUTATIVE-RELATED"/>
    <property type="match status" value="1"/>
</dbReference>
<dbReference type="GO" id="GO:0005886">
    <property type="term" value="C:plasma membrane"/>
    <property type="evidence" value="ECO:0007669"/>
    <property type="project" value="TreeGrafter"/>
</dbReference>
<evidence type="ECO:0000313" key="7">
    <source>
        <dbReference type="EMBL" id="SIS69314.1"/>
    </source>
</evidence>
<keyword evidence="2" id="KW-1003">Cell membrane</keyword>
<dbReference type="Gene3D" id="3.40.50.300">
    <property type="entry name" value="P-loop containing nucleotide triphosphate hydrolases"/>
    <property type="match status" value="1"/>
</dbReference>
<dbReference type="InterPro" id="IPR003593">
    <property type="entry name" value="AAA+_ATPase"/>
</dbReference>
<dbReference type="InterPro" id="IPR003439">
    <property type="entry name" value="ABC_transporter-like_ATP-bd"/>
</dbReference>
<accession>A0A1N7L676</accession>
<keyword evidence="3" id="KW-0547">Nucleotide-binding</keyword>
<dbReference type="Pfam" id="PF00005">
    <property type="entry name" value="ABC_tran"/>
    <property type="match status" value="1"/>
</dbReference>
<keyword evidence="8" id="KW-1185">Reference proteome</keyword>
<dbReference type="InterPro" id="IPR015854">
    <property type="entry name" value="ABC_transpr_LolD-like"/>
</dbReference>
<dbReference type="GO" id="GO:0098796">
    <property type="term" value="C:membrane protein complex"/>
    <property type="evidence" value="ECO:0007669"/>
    <property type="project" value="UniProtKB-ARBA"/>
</dbReference>
<dbReference type="GO" id="GO:0022857">
    <property type="term" value="F:transmembrane transporter activity"/>
    <property type="evidence" value="ECO:0007669"/>
    <property type="project" value="TreeGrafter"/>
</dbReference>
<dbReference type="PROSITE" id="PS50893">
    <property type="entry name" value="ABC_TRANSPORTER_2"/>
    <property type="match status" value="1"/>
</dbReference>
<dbReference type="EMBL" id="FTOQ01000002">
    <property type="protein sequence ID" value="SIS69314.1"/>
    <property type="molecule type" value="Genomic_DNA"/>
</dbReference>
<protein>
    <submittedName>
        <fullName evidence="7">Putative ABC transport system ATP-binding protein</fullName>
    </submittedName>
</protein>
<keyword evidence="1" id="KW-0813">Transport</keyword>
<evidence type="ECO:0000256" key="5">
    <source>
        <dbReference type="ARBA" id="ARBA00038388"/>
    </source>
</evidence>
<evidence type="ECO:0000256" key="2">
    <source>
        <dbReference type="ARBA" id="ARBA00022519"/>
    </source>
</evidence>
<dbReference type="CDD" id="cd03255">
    <property type="entry name" value="ABC_MJ0796_LolCDE_FtsE"/>
    <property type="match status" value="1"/>
</dbReference>
<dbReference type="SMART" id="SM00382">
    <property type="entry name" value="AAA"/>
    <property type="match status" value="1"/>
</dbReference>
<evidence type="ECO:0000313" key="8">
    <source>
        <dbReference type="Proteomes" id="UP000186684"/>
    </source>
</evidence>
<keyword evidence="2" id="KW-0472">Membrane</keyword>
<dbReference type="GO" id="GO:0005524">
    <property type="term" value="F:ATP binding"/>
    <property type="evidence" value="ECO:0007669"/>
    <property type="project" value="UniProtKB-KW"/>
</dbReference>
<dbReference type="STRING" id="633194.SAMN05421759_102414"/>
<proteinExistence type="inferred from homology"/>
<organism evidence="7 8">
    <name type="scientific">Roseivivax lentus</name>
    <dbReference type="NCBI Taxonomy" id="633194"/>
    <lineage>
        <taxon>Bacteria</taxon>
        <taxon>Pseudomonadati</taxon>
        <taxon>Pseudomonadota</taxon>
        <taxon>Alphaproteobacteria</taxon>
        <taxon>Rhodobacterales</taxon>
        <taxon>Roseobacteraceae</taxon>
        <taxon>Roseivivax</taxon>
    </lineage>
</organism>
<dbReference type="PANTHER" id="PTHR24220">
    <property type="entry name" value="IMPORT ATP-BINDING PROTEIN"/>
    <property type="match status" value="1"/>
</dbReference>
<evidence type="ECO:0000256" key="1">
    <source>
        <dbReference type="ARBA" id="ARBA00022448"/>
    </source>
</evidence>
<dbReference type="GO" id="GO:0016887">
    <property type="term" value="F:ATP hydrolysis activity"/>
    <property type="evidence" value="ECO:0007669"/>
    <property type="project" value="InterPro"/>
</dbReference>
<dbReference type="InterPro" id="IPR017871">
    <property type="entry name" value="ABC_transporter-like_CS"/>
</dbReference>
<feature type="domain" description="ABC transporter" evidence="6">
    <location>
        <begin position="9"/>
        <end position="236"/>
    </location>
</feature>
<dbReference type="Proteomes" id="UP000186684">
    <property type="component" value="Unassembled WGS sequence"/>
</dbReference>
<dbReference type="SUPFAM" id="SSF52540">
    <property type="entry name" value="P-loop containing nucleoside triphosphate hydrolases"/>
    <property type="match status" value="1"/>
</dbReference>
<evidence type="ECO:0000256" key="3">
    <source>
        <dbReference type="ARBA" id="ARBA00022741"/>
    </source>
</evidence>
<reference evidence="8" key="1">
    <citation type="submission" date="2017-01" db="EMBL/GenBank/DDBJ databases">
        <authorList>
            <person name="Varghese N."/>
            <person name="Submissions S."/>
        </authorList>
    </citation>
    <scope>NUCLEOTIDE SEQUENCE [LARGE SCALE GENOMIC DNA]</scope>
    <source>
        <strain evidence="8">DSM 29430</strain>
    </source>
</reference>
<keyword evidence="4 7" id="KW-0067">ATP-binding</keyword>
<dbReference type="FunFam" id="3.40.50.300:FF:000032">
    <property type="entry name" value="Export ABC transporter ATP-binding protein"/>
    <property type="match status" value="1"/>
</dbReference>
<dbReference type="OrthoDB" id="9787227at2"/>
<evidence type="ECO:0000259" key="6">
    <source>
        <dbReference type="PROSITE" id="PS50893"/>
    </source>
</evidence>
<dbReference type="PROSITE" id="PS00211">
    <property type="entry name" value="ABC_TRANSPORTER_1"/>
    <property type="match status" value="1"/>
</dbReference>
<comment type="similarity">
    <text evidence="5">Belongs to the ABC transporter superfamily. Macrolide exporter (TC 3.A.1.122) family.</text>
</comment>
<evidence type="ECO:0000256" key="4">
    <source>
        <dbReference type="ARBA" id="ARBA00022840"/>
    </source>
</evidence>
<keyword evidence="2" id="KW-0997">Cell inner membrane</keyword>
<sequence length="238" mass="25117">MVNPSEAVLSLKDVTLSLSGNAGMVEILHGISVDVRKGETLGLVGPSGSGKSSLLMIVGGLERATSGSVQALGQDLTAMDEDQLAKFRRNHMGVVFQSFHLIPTMTALENVATPLELAGDRDAFDKARAELDAIGIGHRADHYPAQMSGGEQQRVALARAAAPRPEILLADEPTGNLDGVNGEAIMDMLFGLRDRHGATLVLVTHAPALADRCDRVVTLTDGRVKTDAKRSAMTEAAE</sequence>
<gene>
    <name evidence="7" type="ORF">SAMN05421759_102414</name>
</gene>
<dbReference type="InterPro" id="IPR017911">
    <property type="entry name" value="MacB-like_ATP-bd"/>
</dbReference>